<proteinExistence type="predicted"/>
<comment type="caution">
    <text evidence="2">The sequence shown here is derived from an EMBL/GenBank/DDBJ whole genome shotgun (WGS) entry which is preliminary data.</text>
</comment>
<dbReference type="InterPro" id="IPR022742">
    <property type="entry name" value="Hydrolase_4"/>
</dbReference>
<organism evidence="2 3">
    <name type="scientific">Candidatus Nealsonbacteria bacterium CG23_combo_of_CG06-09_8_20_14_all_39_17</name>
    <dbReference type="NCBI Taxonomy" id="1974722"/>
    <lineage>
        <taxon>Bacteria</taxon>
        <taxon>Candidatus Nealsoniibacteriota</taxon>
    </lineage>
</organism>
<evidence type="ECO:0000313" key="2">
    <source>
        <dbReference type="EMBL" id="PIP23094.1"/>
    </source>
</evidence>
<protein>
    <recommendedName>
        <fullName evidence="1">Serine aminopeptidase S33 domain-containing protein</fullName>
    </recommendedName>
</protein>
<sequence length="134" mass="14626">MIMKTKLVEFLNAEKQNLRGVIVSGDIVNGGVICLSGFEKCATTEKKFKALADKLAENMFASLRFDFSGCGLSGGDFSQMKIDSQVEEFMKALDYFKKEMGDVKINIVAHSLGACVLAGQIEKIKDGMGKIVFV</sequence>
<reference evidence="2 3" key="1">
    <citation type="submission" date="2017-09" db="EMBL/GenBank/DDBJ databases">
        <title>Depth-based differentiation of microbial function through sediment-hosted aquifers and enrichment of novel symbionts in the deep terrestrial subsurface.</title>
        <authorList>
            <person name="Probst A.J."/>
            <person name="Ladd B."/>
            <person name="Jarett J.K."/>
            <person name="Geller-Mcgrath D.E."/>
            <person name="Sieber C.M."/>
            <person name="Emerson J.B."/>
            <person name="Anantharaman K."/>
            <person name="Thomas B.C."/>
            <person name="Malmstrom R."/>
            <person name="Stieglmeier M."/>
            <person name="Klingl A."/>
            <person name="Woyke T."/>
            <person name="Ryan C.M."/>
            <person name="Banfield J.F."/>
        </authorList>
    </citation>
    <scope>NUCLEOTIDE SEQUENCE [LARGE SCALE GENOMIC DNA]</scope>
    <source>
        <strain evidence="2">CG23_combo_of_CG06-09_8_20_14_all_39_17</strain>
    </source>
</reference>
<gene>
    <name evidence="2" type="ORF">COX37_00490</name>
</gene>
<feature type="domain" description="Serine aminopeptidase S33" evidence="1">
    <location>
        <begin position="45"/>
        <end position="128"/>
    </location>
</feature>
<accession>A0A2G9YV15</accession>
<name>A0A2G9YV15_9BACT</name>
<dbReference type="InterPro" id="IPR029058">
    <property type="entry name" value="AB_hydrolase_fold"/>
</dbReference>
<dbReference type="Proteomes" id="UP000229976">
    <property type="component" value="Unassembled WGS sequence"/>
</dbReference>
<dbReference type="Gene3D" id="3.40.50.1820">
    <property type="entry name" value="alpha/beta hydrolase"/>
    <property type="match status" value="1"/>
</dbReference>
<dbReference type="AlphaFoldDB" id="A0A2G9YV15"/>
<evidence type="ECO:0000313" key="3">
    <source>
        <dbReference type="Proteomes" id="UP000229976"/>
    </source>
</evidence>
<dbReference type="SUPFAM" id="SSF53474">
    <property type="entry name" value="alpha/beta-Hydrolases"/>
    <property type="match status" value="1"/>
</dbReference>
<evidence type="ECO:0000259" key="1">
    <source>
        <dbReference type="Pfam" id="PF12146"/>
    </source>
</evidence>
<dbReference type="EMBL" id="PCRO01000008">
    <property type="protein sequence ID" value="PIP23094.1"/>
    <property type="molecule type" value="Genomic_DNA"/>
</dbReference>
<dbReference type="Pfam" id="PF12146">
    <property type="entry name" value="Hydrolase_4"/>
    <property type="match status" value="1"/>
</dbReference>